<evidence type="ECO:0000256" key="5">
    <source>
        <dbReference type="ARBA" id="ARBA00022729"/>
    </source>
</evidence>
<gene>
    <name evidence="14" type="ORF">CYLTODRAFT_418559</name>
</gene>
<dbReference type="GO" id="GO:0046872">
    <property type="term" value="F:metal ion binding"/>
    <property type="evidence" value="ECO:0007669"/>
    <property type="project" value="UniProtKB-KW"/>
</dbReference>
<dbReference type="Pfam" id="PF22810">
    <property type="entry name" value="LPMO_AA14"/>
    <property type="match status" value="1"/>
</dbReference>
<evidence type="ECO:0000256" key="6">
    <source>
        <dbReference type="ARBA" id="ARBA00023002"/>
    </source>
</evidence>
<accession>A0A0D7BMR0</accession>
<keyword evidence="8" id="KW-0503">Monooxygenase</keyword>
<keyword evidence="5 13" id="KW-0732">Signal</keyword>
<feature type="chain" id="PRO_5002317448" description="Lytic polysaccharide monooxygenase" evidence="13">
    <location>
        <begin position="18"/>
        <end position="354"/>
    </location>
</feature>
<comment type="cofactor">
    <cofactor evidence="1">
        <name>Cu(2+)</name>
        <dbReference type="ChEBI" id="CHEBI:29036"/>
    </cofactor>
</comment>
<feature type="signal peptide" evidence="13">
    <location>
        <begin position="1"/>
        <end position="17"/>
    </location>
</feature>
<evidence type="ECO:0008006" key="16">
    <source>
        <dbReference type="Google" id="ProtNLM"/>
    </source>
</evidence>
<evidence type="ECO:0000313" key="14">
    <source>
        <dbReference type="EMBL" id="KIY71843.1"/>
    </source>
</evidence>
<keyword evidence="9" id="KW-1015">Disulfide bond</keyword>
<protein>
    <recommendedName>
        <fullName evidence="16">Lytic polysaccharide monooxygenase</fullName>
    </recommendedName>
</protein>
<keyword evidence="15" id="KW-1185">Reference proteome</keyword>
<proteinExistence type="inferred from homology"/>
<sequence>MLVFSVAVLTLPVAIHAHFAAFALGMYCRNGTDSGIDNQNNNAPVQPLWMLKKEDWWFHHSNKCDEFPPNEGDFLELPANGEFTVELAPNRAGTTLSYDGRYTARFGDGNDHDEFDKLAKQGELTTCITEINIHTPNETMAAGTVFAISYNSNLSDVTAENLVVFSALYHTPWYRLAKYQVPNLPACPEDGCTCAWGWVPNGCGEPNMYMQGFKCKVVGETGNRALAQAKPPVWCEGEPDKCQTGAKQMVYWHQLDGNNVEVDGFDSAGMNKSPGYNRKMGFDNGRQTDIFDDSATVTTTSIAPTSTSFAPENPNKDPVSTVDGDDEDSSTLPTVPLWYYIPVVFNLSFVLQNL</sequence>
<dbReference type="Proteomes" id="UP000054007">
    <property type="component" value="Unassembled WGS sequence"/>
</dbReference>
<evidence type="ECO:0000256" key="10">
    <source>
        <dbReference type="ARBA" id="ARBA00023180"/>
    </source>
</evidence>
<evidence type="ECO:0000256" key="11">
    <source>
        <dbReference type="ARBA" id="ARBA00046340"/>
    </source>
</evidence>
<evidence type="ECO:0000256" key="9">
    <source>
        <dbReference type="ARBA" id="ARBA00023157"/>
    </source>
</evidence>
<name>A0A0D7BMR0_9AGAR</name>
<evidence type="ECO:0000256" key="4">
    <source>
        <dbReference type="ARBA" id="ARBA00022723"/>
    </source>
</evidence>
<keyword evidence="6" id="KW-0560">Oxidoreductase</keyword>
<organism evidence="14 15">
    <name type="scientific">Cylindrobasidium torrendii FP15055 ss-10</name>
    <dbReference type="NCBI Taxonomy" id="1314674"/>
    <lineage>
        <taxon>Eukaryota</taxon>
        <taxon>Fungi</taxon>
        <taxon>Dikarya</taxon>
        <taxon>Basidiomycota</taxon>
        <taxon>Agaricomycotina</taxon>
        <taxon>Agaricomycetes</taxon>
        <taxon>Agaricomycetidae</taxon>
        <taxon>Agaricales</taxon>
        <taxon>Marasmiineae</taxon>
        <taxon>Physalacriaceae</taxon>
        <taxon>Cylindrobasidium</taxon>
    </lineage>
</organism>
<evidence type="ECO:0000256" key="8">
    <source>
        <dbReference type="ARBA" id="ARBA00023033"/>
    </source>
</evidence>
<dbReference type="GO" id="GO:0005576">
    <property type="term" value="C:extracellular region"/>
    <property type="evidence" value="ECO:0007669"/>
    <property type="project" value="UniProtKB-SubCell"/>
</dbReference>
<evidence type="ECO:0000256" key="12">
    <source>
        <dbReference type="SAM" id="MobiDB-lite"/>
    </source>
</evidence>
<evidence type="ECO:0000256" key="2">
    <source>
        <dbReference type="ARBA" id="ARBA00004613"/>
    </source>
</evidence>
<evidence type="ECO:0000256" key="13">
    <source>
        <dbReference type="SAM" id="SignalP"/>
    </source>
</evidence>
<keyword evidence="3" id="KW-0964">Secreted</keyword>
<comment type="similarity">
    <text evidence="11">Belongs to the polysaccharide monooxygenase AA14 family.</text>
</comment>
<feature type="region of interest" description="Disordered" evidence="12">
    <location>
        <begin position="302"/>
        <end position="328"/>
    </location>
</feature>
<evidence type="ECO:0000256" key="3">
    <source>
        <dbReference type="ARBA" id="ARBA00022525"/>
    </source>
</evidence>
<evidence type="ECO:0000256" key="1">
    <source>
        <dbReference type="ARBA" id="ARBA00001973"/>
    </source>
</evidence>
<dbReference type="STRING" id="1314674.A0A0D7BMR0"/>
<dbReference type="OrthoDB" id="2019572at2759"/>
<keyword evidence="10" id="KW-0325">Glycoprotein</keyword>
<dbReference type="InterPro" id="IPR054497">
    <property type="entry name" value="LPMO_AA14"/>
</dbReference>
<keyword evidence="4" id="KW-0479">Metal-binding</keyword>
<comment type="subcellular location">
    <subcellularLocation>
        <location evidence="2">Secreted</location>
    </subcellularLocation>
</comment>
<dbReference type="GO" id="GO:0004497">
    <property type="term" value="F:monooxygenase activity"/>
    <property type="evidence" value="ECO:0007669"/>
    <property type="project" value="UniProtKB-KW"/>
</dbReference>
<reference evidence="14 15" key="1">
    <citation type="journal article" date="2015" name="Fungal Genet. Biol.">
        <title>Evolution of novel wood decay mechanisms in Agaricales revealed by the genome sequences of Fistulina hepatica and Cylindrobasidium torrendii.</title>
        <authorList>
            <person name="Floudas D."/>
            <person name="Held B.W."/>
            <person name="Riley R."/>
            <person name="Nagy L.G."/>
            <person name="Koehler G."/>
            <person name="Ransdell A.S."/>
            <person name="Younus H."/>
            <person name="Chow J."/>
            <person name="Chiniquy J."/>
            <person name="Lipzen A."/>
            <person name="Tritt A."/>
            <person name="Sun H."/>
            <person name="Haridas S."/>
            <person name="LaButti K."/>
            <person name="Ohm R.A."/>
            <person name="Kues U."/>
            <person name="Blanchette R.A."/>
            <person name="Grigoriev I.V."/>
            <person name="Minto R.E."/>
            <person name="Hibbett D.S."/>
        </authorList>
    </citation>
    <scope>NUCLEOTIDE SEQUENCE [LARGE SCALE GENOMIC DNA]</scope>
    <source>
        <strain evidence="14 15">FP15055 ss-10</strain>
    </source>
</reference>
<dbReference type="EMBL" id="KN880450">
    <property type="protein sequence ID" value="KIY71843.1"/>
    <property type="molecule type" value="Genomic_DNA"/>
</dbReference>
<dbReference type="AlphaFoldDB" id="A0A0D7BMR0"/>
<evidence type="ECO:0000256" key="7">
    <source>
        <dbReference type="ARBA" id="ARBA00023008"/>
    </source>
</evidence>
<keyword evidence="7" id="KW-0186">Copper</keyword>
<evidence type="ECO:0000313" key="15">
    <source>
        <dbReference type="Proteomes" id="UP000054007"/>
    </source>
</evidence>